<evidence type="ECO:0000313" key="2">
    <source>
        <dbReference type="EMBL" id="RVD84057.1"/>
    </source>
</evidence>
<dbReference type="PANTHER" id="PTHR13211">
    <property type="entry name" value="TELOMERASE CAJAL BODY PROTEIN 1"/>
    <property type="match status" value="1"/>
</dbReference>
<dbReference type="InterPro" id="IPR001680">
    <property type="entry name" value="WD40_rpt"/>
</dbReference>
<keyword evidence="3" id="KW-1185">Reference proteome</keyword>
<dbReference type="InterPro" id="IPR036322">
    <property type="entry name" value="WD40_repeat_dom_sf"/>
</dbReference>
<comment type="caution">
    <text evidence="2">The sequence shown here is derived from an EMBL/GenBank/DDBJ whole genome shotgun (WGS) entry which is preliminary data.</text>
</comment>
<name>A0A436ZYG0_ARTFL</name>
<feature type="compositionally biased region" description="Basic and acidic residues" evidence="1">
    <location>
        <begin position="452"/>
        <end position="461"/>
    </location>
</feature>
<dbReference type="Pfam" id="PF00400">
    <property type="entry name" value="WD40"/>
    <property type="match status" value="1"/>
</dbReference>
<reference evidence="2 3" key="1">
    <citation type="submission" date="2019-01" db="EMBL/GenBank/DDBJ databases">
        <title>Intercellular communication is required for trap formation in the nematode-trapping fungus Duddingtonia flagrans.</title>
        <authorList>
            <person name="Youssar L."/>
            <person name="Wernet V."/>
            <person name="Hensel N."/>
            <person name="Hildebrandt H.-G."/>
            <person name="Fischer R."/>
        </authorList>
    </citation>
    <scope>NUCLEOTIDE SEQUENCE [LARGE SCALE GENOMIC DNA]</scope>
    <source>
        <strain evidence="2 3">CBS H-5679</strain>
    </source>
</reference>
<dbReference type="GeneID" id="93588137"/>
<dbReference type="PANTHER" id="PTHR13211:SF0">
    <property type="entry name" value="TELOMERASE CAJAL BODY PROTEIN 1"/>
    <property type="match status" value="1"/>
</dbReference>
<protein>
    <recommendedName>
        <fullName evidence="4">Anaphase-promoting complex subunit 4 WD40 domain-containing protein</fullName>
    </recommendedName>
</protein>
<dbReference type="Proteomes" id="UP000283090">
    <property type="component" value="Unassembled WGS sequence"/>
</dbReference>
<gene>
    <name evidence="2" type="ORF">DFL_005826</name>
</gene>
<dbReference type="VEuPathDB" id="FungiDB:DFL_005826"/>
<organism evidence="2 3">
    <name type="scientific">Arthrobotrys flagrans</name>
    <name type="common">Nematode-trapping fungus</name>
    <name type="synonym">Trichothecium flagrans</name>
    <dbReference type="NCBI Taxonomy" id="97331"/>
    <lineage>
        <taxon>Eukaryota</taxon>
        <taxon>Fungi</taxon>
        <taxon>Dikarya</taxon>
        <taxon>Ascomycota</taxon>
        <taxon>Pezizomycotina</taxon>
        <taxon>Orbiliomycetes</taxon>
        <taxon>Orbiliales</taxon>
        <taxon>Orbiliaceae</taxon>
        <taxon>Arthrobotrys</taxon>
    </lineage>
</organism>
<dbReference type="AlphaFoldDB" id="A0A436ZYG0"/>
<dbReference type="InterPro" id="IPR015943">
    <property type="entry name" value="WD40/YVTN_repeat-like_dom_sf"/>
</dbReference>
<evidence type="ECO:0000313" key="3">
    <source>
        <dbReference type="Proteomes" id="UP000283090"/>
    </source>
</evidence>
<feature type="compositionally biased region" description="Acidic residues" evidence="1">
    <location>
        <begin position="434"/>
        <end position="451"/>
    </location>
</feature>
<dbReference type="OrthoDB" id="239865at2759"/>
<dbReference type="SMART" id="SM00320">
    <property type="entry name" value="WD40"/>
    <property type="match status" value="5"/>
</dbReference>
<feature type="region of interest" description="Disordered" evidence="1">
    <location>
        <begin position="425"/>
        <end position="481"/>
    </location>
</feature>
<evidence type="ECO:0000256" key="1">
    <source>
        <dbReference type="SAM" id="MobiDB-lite"/>
    </source>
</evidence>
<proteinExistence type="predicted"/>
<evidence type="ECO:0008006" key="4">
    <source>
        <dbReference type="Google" id="ProtNLM"/>
    </source>
</evidence>
<dbReference type="RefSeq" id="XP_067489601.1">
    <property type="nucleotide sequence ID" value="XM_067635142.1"/>
</dbReference>
<dbReference type="EMBL" id="SAEB01000007">
    <property type="protein sequence ID" value="RVD84057.1"/>
    <property type="molecule type" value="Genomic_DNA"/>
</dbReference>
<accession>A0A436ZYG0</accession>
<dbReference type="SUPFAM" id="SSF50978">
    <property type="entry name" value="WD40 repeat-like"/>
    <property type="match status" value="1"/>
</dbReference>
<sequence length="502" mass="55371">MSETAPPEIWKPPRLVAGTGDIYQTSISKSHEREENALNGKFGNQLDYRSVVSKTDKAGSNVFRSVEWTADGTSLVAVTEDNFIRTFIAPPSLLSSPTPHHLLPYSVTPTPATPFTTSLYPFFTLSDPSTTQLLTSLHSQPIHLRNLLYPHITASYPLIHPTTEKYLTPHSLLWTTAAAHFLAGTDSQIHLFDVSRYNSGPLETFTTGKKRKPAKGRGGINNFFSSSTLQSSTDDSNVRSIISALSLHHQNNVLAAGTFSRRVLLYSSPYQDGVLTNIINLNSPKTHLQFKNSPGNIKGNGITNISFTENGNHLIVSERRSNMVFIYDLRYPREVWTVLVGRKADTNQKLGVTYCPSYGSGNSRMDNVVVAGGTDGVVRVWTPFESYKEEEEGYLTPNRKFVAARDPVTAVAVHPCGEVLATGSGQRKAVNLQEETESESESEEEEEEEEEKKEAVEERKRSWASGVESEFDAGDPEEDMVGAAAKLTGDGVWDNGVRVWVL</sequence>
<dbReference type="InterPro" id="IPR051150">
    <property type="entry name" value="SWT21/TCAB1_mRNA_Telomere"/>
</dbReference>
<dbReference type="STRING" id="97331.A0A436ZYG0"/>
<feature type="compositionally biased region" description="Acidic residues" evidence="1">
    <location>
        <begin position="469"/>
        <end position="480"/>
    </location>
</feature>
<dbReference type="Gene3D" id="2.130.10.10">
    <property type="entry name" value="YVTN repeat-like/Quinoprotein amine dehydrogenase"/>
    <property type="match status" value="1"/>
</dbReference>